<dbReference type="SUPFAM" id="SSF56574">
    <property type="entry name" value="Serpins"/>
    <property type="match status" value="3"/>
</dbReference>
<evidence type="ECO:0000259" key="6">
    <source>
        <dbReference type="SMART" id="SM00093"/>
    </source>
</evidence>
<dbReference type="OMA" id="NTTIVDM"/>
<dbReference type="InterPro" id="IPR000215">
    <property type="entry name" value="Serpin_fam"/>
</dbReference>
<dbReference type="InterPro" id="IPR042178">
    <property type="entry name" value="Serpin_sf_1"/>
</dbReference>
<accession>D6WWG5</accession>
<dbReference type="GO" id="GO:0005615">
    <property type="term" value="C:extracellular space"/>
    <property type="evidence" value="ECO:0000318"/>
    <property type="project" value="GO_Central"/>
</dbReference>
<evidence type="ECO:0000256" key="2">
    <source>
        <dbReference type="ARBA" id="ARBA00022690"/>
    </source>
</evidence>
<dbReference type="FunFam" id="2.30.39.10:FF:000089">
    <property type="entry name" value="Serpin peptidase inhibitor 22"/>
    <property type="match status" value="2"/>
</dbReference>
<dbReference type="Gene3D" id="2.30.39.10">
    <property type="entry name" value="Alpha-1-antitrypsin, domain 1"/>
    <property type="match status" value="3"/>
</dbReference>
<dbReference type="PROSITE" id="PS00284">
    <property type="entry name" value="SERPIN"/>
    <property type="match status" value="1"/>
</dbReference>
<evidence type="ECO:0000313" key="7">
    <source>
        <dbReference type="EMBL" id="EFA09188.2"/>
    </source>
</evidence>
<proteinExistence type="inferred from homology"/>
<dbReference type="SMART" id="SM00093">
    <property type="entry name" value="SERPIN"/>
    <property type="match status" value="2"/>
</dbReference>
<dbReference type="InterPro" id="IPR042185">
    <property type="entry name" value="Serpin_sf_2"/>
</dbReference>
<keyword evidence="2" id="KW-0646">Protease inhibitor</keyword>
<reference evidence="7 8" key="1">
    <citation type="journal article" date="2008" name="Nature">
        <title>The genome of the model beetle and pest Tribolium castaneum.</title>
        <authorList>
            <consortium name="Tribolium Genome Sequencing Consortium"/>
            <person name="Richards S."/>
            <person name="Gibbs R.A."/>
            <person name="Weinstock G.M."/>
            <person name="Brown S.J."/>
            <person name="Denell R."/>
            <person name="Beeman R.W."/>
            <person name="Gibbs R."/>
            <person name="Beeman R.W."/>
            <person name="Brown S.J."/>
            <person name="Bucher G."/>
            <person name="Friedrich M."/>
            <person name="Grimmelikhuijzen C.J."/>
            <person name="Klingler M."/>
            <person name="Lorenzen M."/>
            <person name="Richards S."/>
            <person name="Roth S."/>
            <person name="Schroder R."/>
            <person name="Tautz D."/>
            <person name="Zdobnov E.M."/>
            <person name="Muzny D."/>
            <person name="Gibbs R.A."/>
            <person name="Weinstock G.M."/>
            <person name="Attaway T."/>
            <person name="Bell S."/>
            <person name="Buhay C.J."/>
            <person name="Chandrabose M.N."/>
            <person name="Chavez D."/>
            <person name="Clerk-Blankenburg K.P."/>
            <person name="Cree A."/>
            <person name="Dao M."/>
            <person name="Davis C."/>
            <person name="Chacko J."/>
            <person name="Dinh H."/>
            <person name="Dugan-Rocha S."/>
            <person name="Fowler G."/>
            <person name="Garner T.T."/>
            <person name="Garnes J."/>
            <person name="Gnirke A."/>
            <person name="Hawes A."/>
            <person name="Hernandez J."/>
            <person name="Hines S."/>
            <person name="Holder M."/>
            <person name="Hume J."/>
            <person name="Jhangiani S.N."/>
            <person name="Joshi V."/>
            <person name="Khan Z.M."/>
            <person name="Jackson L."/>
            <person name="Kovar C."/>
            <person name="Kowis A."/>
            <person name="Lee S."/>
            <person name="Lewis L.R."/>
            <person name="Margolis J."/>
            <person name="Morgan M."/>
            <person name="Nazareth L.V."/>
            <person name="Nguyen N."/>
            <person name="Okwuonu G."/>
            <person name="Parker D."/>
            <person name="Richards S."/>
            <person name="Ruiz S.J."/>
            <person name="Santibanez J."/>
            <person name="Savard J."/>
            <person name="Scherer S.E."/>
            <person name="Schneider B."/>
            <person name="Sodergren E."/>
            <person name="Tautz D."/>
            <person name="Vattahil S."/>
            <person name="Villasana D."/>
            <person name="White C.S."/>
            <person name="Wright R."/>
            <person name="Park Y."/>
            <person name="Beeman R.W."/>
            <person name="Lord J."/>
            <person name="Oppert B."/>
            <person name="Lorenzen M."/>
            <person name="Brown S."/>
            <person name="Wang L."/>
            <person name="Savard J."/>
            <person name="Tautz D."/>
            <person name="Richards S."/>
            <person name="Weinstock G."/>
            <person name="Gibbs R.A."/>
            <person name="Liu Y."/>
            <person name="Worley K."/>
            <person name="Weinstock G."/>
            <person name="Elsik C.G."/>
            <person name="Reese J.T."/>
            <person name="Elhaik E."/>
            <person name="Landan G."/>
            <person name="Graur D."/>
            <person name="Arensburger P."/>
            <person name="Atkinson P."/>
            <person name="Beeman R.W."/>
            <person name="Beidler J."/>
            <person name="Brown S.J."/>
            <person name="Demuth J.P."/>
            <person name="Drury D.W."/>
            <person name="Du Y.Z."/>
            <person name="Fujiwara H."/>
            <person name="Lorenzen M."/>
            <person name="Maselli V."/>
            <person name="Osanai M."/>
            <person name="Park Y."/>
            <person name="Robertson H.M."/>
            <person name="Tu Z."/>
            <person name="Wang J.J."/>
            <person name="Wang S."/>
            <person name="Richards S."/>
            <person name="Song H."/>
            <person name="Zhang L."/>
            <person name="Sodergren E."/>
            <person name="Werner D."/>
            <person name="Stanke M."/>
            <person name="Morgenstern B."/>
            <person name="Solovyev V."/>
            <person name="Kosarev P."/>
            <person name="Brown G."/>
            <person name="Chen H.C."/>
            <person name="Ermolaeva O."/>
            <person name="Hlavina W."/>
            <person name="Kapustin Y."/>
            <person name="Kiryutin B."/>
            <person name="Kitts P."/>
            <person name="Maglott D."/>
            <person name="Pruitt K."/>
            <person name="Sapojnikov V."/>
            <person name="Souvorov A."/>
            <person name="Mackey A.J."/>
            <person name="Waterhouse R.M."/>
            <person name="Wyder S."/>
            <person name="Zdobnov E.M."/>
            <person name="Zdobnov E.M."/>
            <person name="Wyder S."/>
            <person name="Kriventseva E.V."/>
            <person name="Kadowaki T."/>
            <person name="Bork P."/>
            <person name="Aranda M."/>
            <person name="Bao R."/>
            <person name="Beermann A."/>
            <person name="Berns N."/>
            <person name="Bolognesi R."/>
            <person name="Bonneton F."/>
            <person name="Bopp D."/>
            <person name="Brown S.J."/>
            <person name="Bucher G."/>
            <person name="Butts T."/>
            <person name="Chaumot A."/>
            <person name="Denell R.E."/>
            <person name="Ferrier D.E."/>
            <person name="Friedrich M."/>
            <person name="Gordon C.M."/>
            <person name="Jindra M."/>
            <person name="Klingler M."/>
            <person name="Lan Q."/>
            <person name="Lattorff H.M."/>
            <person name="Laudet V."/>
            <person name="von Levetsow C."/>
            <person name="Liu Z."/>
            <person name="Lutz R."/>
            <person name="Lynch J.A."/>
            <person name="da Fonseca R.N."/>
            <person name="Posnien N."/>
            <person name="Reuter R."/>
            <person name="Roth S."/>
            <person name="Savard J."/>
            <person name="Schinko J.B."/>
            <person name="Schmitt C."/>
            <person name="Schoppmeier M."/>
            <person name="Schroder R."/>
            <person name="Shippy T.D."/>
            <person name="Simonnet F."/>
            <person name="Marques-Souza H."/>
            <person name="Tautz D."/>
            <person name="Tomoyasu Y."/>
            <person name="Trauner J."/>
            <person name="Van der Zee M."/>
            <person name="Vervoort M."/>
            <person name="Wittkopp N."/>
            <person name="Wimmer E.A."/>
            <person name="Yang X."/>
            <person name="Jones A.K."/>
            <person name="Sattelle D.B."/>
            <person name="Ebert P.R."/>
            <person name="Nelson D."/>
            <person name="Scott J.G."/>
            <person name="Beeman R.W."/>
            <person name="Muthukrishnan S."/>
            <person name="Kramer K.J."/>
            <person name="Arakane Y."/>
            <person name="Beeman R.W."/>
            <person name="Zhu Q."/>
            <person name="Hogenkamp D."/>
            <person name="Dixit R."/>
            <person name="Oppert B."/>
            <person name="Jiang H."/>
            <person name="Zou Z."/>
            <person name="Marshall J."/>
            <person name="Elpidina E."/>
            <person name="Vinokurov K."/>
            <person name="Oppert C."/>
            <person name="Zou Z."/>
            <person name="Evans J."/>
            <person name="Lu Z."/>
            <person name="Zhao P."/>
            <person name="Sumathipala N."/>
            <person name="Altincicek B."/>
            <person name="Vilcinskas A."/>
            <person name="Williams M."/>
            <person name="Hultmark D."/>
            <person name="Hetru C."/>
            <person name="Jiang H."/>
            <person name="Grimmelikhuijzen C.J."/>
            <person name="Hauser F."/>
            <person name="Cazzamali G."/>
            <person name="Williamson M."/>
            <person name="Park Y."/>
            <person name="Li B."/>
            <person name="Tanaka Y."/>
            <person name="Predel R."/>
            <person name="Neupert S."/>
            <person name="Schachtner J."/>
            <person name="Verleyen P."/>
            <person name="Raible F."/>
            <person name="Bork P."/>
            <person name="Friedrich M."/>
            <person name="Walden K.K."/>
            <person name="Robertson H.M."/>
            <person name="Angeli S."/>
            <person name="Foret S."/>
            <person name="Bucher G."/>
            <person name="Schuetz S."/>
            <person name="Maleszka R."/>
            <person name="Wimmer E.A."/>
            <person name="Beeman R.W."/>
            <person name="Lorenzen M."/>
            <person name="Tomoyasu Y."/>
            <person name="Miller S.C."/>
            <person name="Grossmann D."/>
            <person name="Bucher G."/>
        </authorList>
    </citation>
    <scope>NUCLEOTIDE SEQUENCE [LARGE SCALE GENOMIC DNA]</scope>
    <source>
        <strain evidence="7 8">Georgia GA2</strain>
    </source>
</reference>
<dbReference type="InterPro" id="IPR023795">
    <property type="entry name" value="Serpin_CS"/>
</dbReference>
<dbReference type="InParanoid" id="D6WWG5"/>
<sequence>MNLLTFVILVTAALADQSALQEFISSTNKFAASVYKELNSGGNFLVSPLSAELILALAQAGAKNATKEELRQGAHLPPSEPTLREGVGQVFALLQNPDYVLRTVNKIYVAEKCPINGDFKILAEKTYNATLENIDFASKDKAVAGINHWVAQETDSKIRNLVNGEVLGNKTVTLLVNTLRFRANWSTPFHFLETRPSVFYTKDNTTIVDMMHIWAEEFEFYENFDLNATFLVLPLEGQNVTLTVVLAHSIDLLEAQMGAVLESPQETQRDIFNVALPRFKLESRIDLKQVLKNLGVRRAFEDGEADFSLIAGRKGELFISDIVQKTFIEVDEDGIEAAAATFIVKLINRNGNNAREFRVDRPANWSTPFHFLETRPSVFYTKDNTTIVDMMHIWSEEFEFYENFDLNATFLVLPLEGQNVTLTVVLPQSIDLLEAQMGAVLESPQETQRDIFNVALPKFKLESRIDLKQVLKNVLGNKTVTLLVNTLRFRANWSTPFHFLETRPSVFYTKDNTTIVDMMHIWTEEFEFYENFDLNATFLVLPLEGQNVTLTVVLPQSIDLLEAQMGAVLESPQETQRDIFNVALPRFKLESRIDLKQVLKNLGVRRAFEDGEADFSLIAGRKGELFISDIVQKTFIEVDEDGIEAAAATFIVKLINRNGNNAREFRVDRPFVFFVKVNDLVVFVGKVVVPT</sequence>
<evidence type="ECO:0000313" key="8">
    <source>
        <dbReference type="Proteomes" id="UP000007266"/>
    </source>
</evidence>
<reference evidence="7 8" key="2">
    <citation type="journal article" date="2010" name="Nucleic Acids Res.">
        <title>BeetleBase in 2010: revisions to provide comprehensive genomic information for Tribolium castaneum.</title>
        <authorList>
            <person name="Kim H.S."/>
            <person name="Murphy T."/>
            <person name="Xia J."/>
            <person name="Caragea D."/>
            <person name="Park Y."/>
            <person name="Beeman R.W."/>
            <person name="Lorenzen M.D."/>
            <person name="Butcher S."/>
            <person name="Manak J.R."/>
            <person name="Brown S.J."/>
        </authorList>
    </citation>
    <scope>GENOME REANNOTATION</scope>
    <source>
        <strain evidence="7 8">Georgia GA2</strain>
    </source>
</reference>
<feature type="domain" description="Serpin" evidence="6">
    <location>
        <begin position="388"/>
        <end position="690"/>
    </location>
</feature>
<dbReference type="AlphaFoldDB" id="D6WWG5"/>
<comment type="similarity">
    <text evidence="1 4">Belongs to the serpin family.</text>
</comment>
<keyword evidence="8" id="KW-1185">Reference proteome</keyword>
<feature type="domain" description="Serpin" evidence="6">
    <location>
        <begin position="32"/>
        <end position="376"/>
    </location>
</feature>
<evidence type="ECO:0000256" key="5">
    <source>
        <dbReference type="SAM" id="SignalP"/>
    </source>
</evidence>
<dbReference type="GO" id="GO:0004867">
    <property type="term" value="F:serine-type endopeptidase inhibitor activity"/>
    <property type="evidence" value="ECO:0007669"/>
    <property type="project" value="UniProtKB-KW"/>
</dbReference>
<protein>
    <submittedName>
        <fullName evidence="7">Serpin peptidase inhibitor 22</fullName>
    </submittedName>
</protein>
<dbReference type="GO" id="GO:0050776">
    <property type="term" value="P:regulation of immune response"/>
    <property type="evidence" value="ECO:0000318"/>
    <property type="project" value="GO_Central"/>
</dbReference>
<evidence type="ECO:0000256" key="3">
    <source>
        <dbReference type="ARBA" id="ARBA00022900"/>
    </source>
</evidence>
<gene>
    <name evidence="7" type="primary">AUGUSTUS-3.0.2_05754</name>
    <name evidence="7" type="ORF">TcasGA2_TC005754</name>
</gene>
<dbReference type="Proteomes" id="UP000007266">
    <property type="component" value="Linkage group 8"/>
</dbReference>
<dbReference type="InterPro" id="IPR036186">
    <property type="entry name" value="Serpin_sf"/>
</dbReference>
<organism evidence="7 8">
    <name type="scientific">Tribolium castaneum</name>
    <name type="common">Red flour beetle</name>
    <dbReference type="NCBI Taxonomy" id="7070"/>
    <lineage>
        <taxon>Eukaryota</taxon>
        <taxon>Metazoa</taxon>
        <taxon>Ecdysozoa</taxon>
        <taxon>Arthropoda</taxon>
        <taxon>Hexapoda</taxon>
        <taxon>Insecta</taxon>
        <taxon>Pterygota</taxon>
        <taxon>Neoptera</taxon>
        <taxon>Endopterygota</taxon>
        <taxon>Coleoptera</taxon>
        <taxon>Polyphaga</taxon>
        <taxon>Cucujiformia</taxon>
        <taxon>Tenebrionidae</taxon>
        <taxon>Tenebrionidae incertae sedis</taxon>
        <taxon>Tribolium</taxon>
    </lineage>
</organism>
<feature type="chain" id="PRO_5012926309" evidence="5">
    <location>
        <begin position="16"/>
        <end position="691"/>
    </location>
</feature>
<evidence type="ECO:0000256" key="4">
    <source>
        <dbReference type="RuleBase" id="RU000411"/>
    </source>
</evidence>
<dbReference type="InterPro" id="IPR023796">
    <property type="entry name" value="Serpin_dom"/>
</dbReference>
<dbReference type="CDD" id="cd19955">
    <property type="entry name" value="serpin48-like_insects"/>
    <property type="match status" value="1"/>
</dbReference>
<evidence type="ECO:0000256" key="1">
    <source>
        <dbReference type="ARBA" id="ARBA00009500"/>
    </source>
</evidence>
<dbReference type="EMBL" id="KQ971361">
    <property type="protein sequence ID" value="EFA09188.2"/>
    <property type="molecule type" value="Genomic_DNA"/>
</dbReference>
<feature type="signal peptide" evidence="5">
    <location>
        <begin position="1"/>
        <end position="15"/>
    </location>
</feature>
<dbReference type="PANTHER" id="PTHR11461">
    <property type="entry name" value="SERINE PROTEASE INHIBITOR, SERPIN"/>
    <property type="match status" value="1"/>
</dbReference>
<dbReference type="HOGENOM" id="CLU_023330_0_3_1"/>
<dbReference type="Gene3D" id="3.30.497.10">
    <property type="entry name" value="Antithrombin, subunit I, domain 2"/>
    <property type="match status" value="2"/>
</dbReference>
<keyword evidence="3" id="KW-0722">Serine protease inhibitor</keyword>
<keyword evidence="5" id="KW-0732">Signal</keyword>
<dbReference type="PANTHER" id="PTHR11461:SF211">
    <property type="entry name" value="GH10112P-RELATED"/>
    <property type="match status" value="1"/>
</dbReference>
<name>D6WWG5_TRICA</name>
<dbReference type="eggNOG" id="KOG2392">
    <property type="taxonomic scope" value="Eukaryota"/>
</dbReference>
<dbReference type="Pfam" id="PF00079">
    <property type="entry name" value="Serpin"/>
    <property type="match status" value="3"/>
</dbReference>